<accession>A0ACC1PZ51</accession>
<gene>
    <name evidence="1" type="ORF">NUW54_g4974</name>
</gene>
<keyword evidence="2" id="KW-1185">Reference proteome</keyword>
<reference evidence="1" key="1">
    <citation type="submission" date="2022-08" db="EMBL/GenBank/DDBJ databases">
        <title>Genome Sequence of Pycnoporus sanguineus.</title>
        <authorList>
            <person name="Buettner E."/>
        </authorList>
    </citation>
    <scope>NUCLEOTIDE SEQUENCE</scope>
    <source>
        <strain evidence="1">CG-C14</strain>
    </source>
</reference>
<organism evidence="1 2">
    <name type="scientific">Trametes sanguinea</name>
    <dbReference type="NCBI Taxonomy" id="158606"/>
    <lineage>
        <taxon>Eukaryota</taxon>
        <taxon>Fungi</taxon>
        <taxon>Dikarya</taxon>
        <taxon>Basidiomycota</taxon>
        <taxon>Agaricomycotina</taxon>
        <taxon>Agaricomycetes</taxon>
        <taxon>Polyporales</taxon>
        <taxon>Polyporaceae</taxon>
        <taxon>Trametes</taxon>
    </lineage>
</organism>
<dbReference type="EMBL" id="JANSHE010001180">
    <property type="protein sequence ID" value="KAJ3004091.1"/>
    <property type="molecule type" value="Genomic_DNA"/>
</dbReference>
<name>A0ACC1PZ51_9APHY</name>
<dbReference type="Proteomes" id="UP001144978">
    <property type="component" value="Unassembled WGS sequence"/>
</dbReference>
<comment type="caution">
    <text evidence="1">The sequence shown here is derived from an EMBL/GenBank/DDBJ whole genome shotgun (WGS) entry which is preliminary data.</text>
</comment>
<protein>
    <submittedName>
        <fullName evidence="1">Uncharacterized protein</fullName>
    </submittedName>
</protein>
<sequence>MRDYIAQRWPIWGLNNIVDELLKENDVSEQDFALEDLSGIIPMDQTCIPGLIPDLAQQLFGSKAIRKGASLQPWAVRFARSILQNSYNRYRMAIVREGKRLKDDEANLTKARRVFETKEADNAVTKASIQPYLKALGAVAKRLTRWKNLLEDRFEEVSAELNRVHTVMVSQQDTAETIRLPPGLRRALRTMPNEHDQEEALAQVVEEGSPKATNLAGTRICSCAAGDGSRTLGRVSDPTTHENLPLLR</sequence>
<proteinExistence type="predicted"/>
<evidence type="ECO:0000313" key="1">
    <source>
        <dbReference type="EMBL" id="KAJ3004091.1"/>
    </source>
</evidence>
<evidence type="ECO:0000313" key="2">
    <source>
        <dbReference type="Proteomes" id="UP001144978"/>
    </source>
</evidence>